<proteinExistence type="predicted"/>
<gene>
    <name evidence="2" type="ORF">COW80_03665</name>
</gene>
<accession>A0A2H0E082</accession>
<dbReference type="InterPro" id="IPR013321">
    <property type="entry name" value="Arc_rbn_hlx_hlx"/>
</dbReference>
<dbReference type="Gene3D" id="1.10.1220.10">
    <property type="entry name" value="Met repressor-like"/>
    <property type="match status" value="1"/>
</dbReference>
<name>A0A2H0E082_9BACT</name>
<organism evidence="2 3">
    <name type="scientific">Candidatus Beckwithbacteria bacterium CG22_combo_CG10-13_8_21_14_all_01_47_9</name>
    <dbReference type="NCBI Taxonomy" id="1974496"/>
    <lineage>
        <taxon>Bacteria</taxon>
        <taxon>Candidatus Beckwithiibacteriota</taxon>
    </lineage>
</organism>
<dbReference type="SUPFAM" id="SSF47598">
    <property type="entry name" value="Ribbon-helix-helix"/>
    <property type="match status" value="1"/>
</dbReference>
<dbReference type="Pfam" id="PF01402">
    <property type="entry name" value="RHH_1"/>
    <property type="match status" value="1"/>
</dbReference>
<reference evidence="2 3" key="1">
    <citation type="submission" date="2017-09" db="EMBL/GenBank/DDBJ databases">
        <title>Depth-based differentiation of microbial function through sediment-hosted aquifers and enrichment of novel symbionts in the deep terrestrial subsurface.</title>
        <authorList>
            <person name="Probst A.J."/>
            <person name="Ladd B."/>
            <person name="Jarett J.K."/>
            <person name="Geller-Mcgrath D.E."/>
            <person name="Sieber C.M."/>
            <person name="Emerson J.B."/>
            <person name="Anantharaman K."/>
            <person name="Thomas B.C."/>
            <person name="Malmstrom R."/>
            <person name="Stieglmeier M."/>
            <person name="Klingl A."/>
            <person name="Woyke T."/>
            <person name="Ryan C.M."/>
            <person name="Banfield J.F."/>
        </authorList>
    </citation>
    <scope>NUCLEOTIDE SEQUENCE [LARGE SCALE GENOMIC DNA]</scope>
    <source>
        <strain evidence="2">CG22_combo_CG10-13_8_21_14_all_01_47_9</strain>
    </source>
</reference>
<evidence type="ECO:0000259" key="1">
    <source>
        <dbReference type="Pfam" id="PF01402"/>
    </source>
</evidence>
<comment type="caution">
    <text evidence="2">The sequence shown here is derived from an EMBL/GenBank/DDBJ whole genome shotgun (WGS) entry which is preliminary data.</text>
</comment>
<evidence type="ECO:0000313" key="2">
    <source>
        <dbReference type="EMBL" id="PIP87833.1"/>
    </source>
</evidence>
<dbReference type="CDD" id="cd22231">
    <property type="entry name" value="RHH_NikR_HicB-like"/>
    <property type="match status" value="1"/>
</dbReference>
<feature type="domain" description="Ribbon-helix-helix protein CopG" evidence="1">
    <location>
        <begin position="4"/>
        <end position="40"/>
    </location>
</feature>
<dbReference type="Proteomes" id="UP000229981">
    <property type="component" value="Unassembled WGS sequence"/>
</dbReference>
<protein>
    <recommendedName>
        <fullName evidence="1">Ribbon-helix-helix protein CopG domain-containing protein</fullName>
    </recommendedName>
</protein>
<dbReference type="GO" id="GO:0006355">
    <property type="term" value="P:regulation of DNA-templated transcription"/>
    <property type="evidence" value="ECO:0007669"/>
    <property type="project" value="InterPro"/>
</dbReference>
<dbReference type="EMBL" id="PCTU01000093">
    <property type="protein sequence ID" value="PIP87833.1"/>
    <property type="molecule type" value="Genomic_DNA"/>
</dbReference>
<dbReference type="InterPro" id="IPR002145">
    <property type="entry name" value="CopG"/>
</dbReference>
<dbReference type="InterPro" id="IPR010985">
    <property type="entry name" value="Ribbon_hlx_hlx"/>
</dbReference>
<evidence type="ECO:0000313" key="3">
    <source>
        <dbReference type="Proteomes" id="UP000229981"/>
    </source>
</evidence>
<sequence>MSTFTISLPEQIAVKVDQATLLEGFATRSEFIRNLIRRYLFPETKFEVFKPRPLTEIKAGFKATGKYNQKFINSVIKGLEKSSFYGDKAIKV</sequence>
<dbReference type="AlphaFoldDB" id="A0A2H0E082"/>